<keyword evidence="3" id="KW-0949">S-adenosyl-L-methionine</keyword>
<evidence type="ECO:0000256" key="3">
    <source>
        <dbReference type="ARBA" id="ARBA00022691"/>
    </source>
</evidence>
<evidence type="ECO:0000313" key="6">
    <source>
        <dbReference type="EMBL" id="AWM36481.1"/>
    </source>
</evidence>
<dbReference type="InterPro" id="IPR011990">
    <property type="entry name" value="TPR-like_helical_dom_sf"/>
</dbReference>
<dbReference type="OrthoDB" id="288469at2"/>
<keyword evidence="7" id="KW-1185">Reference proteome</keyword>
<feature type="domain" description="CheR-type methyltransferase" evidence="5">
    <location>
        <begin position="1"/>
        <end position="239"/>
    </location>
</feature>
<dbReference type="GO" id="GO:0032259">
    <property type="term" value="P:methylation"/>
    <property type="evidence" value="ECO:0007669"/>
    <property type="project" value="UniProtKB-KW"/>
</dbReference>
<protein>
    <submittedName>
        <fullName evidence="6">Chemotaxis protein CheW</fullName>
    </submittedName>
</protein>
<dbReference type="Pfam" id="PF01739">
    <property type="entry name" value="CheR"/>
    <property type="match status" value="1"/>
</dbReference>
<organism evidence="6 7">
    <name type="scientific">Gemmata obscuriglobus</name>
    <dbReference type="NCBI Taxonomy" id="114"/>
    <lineage>
        <taxon>Bacteria</taxon>
        <taxon>Pseudomonadati</taxon>
        <taxon>Planctomycetota</taxon>
        <taxon>Planctomycetia</taxon>
        <taxon>Gemmatales</taxon>
        <taxon>Gemmataceae</taxon>
        <taxon>Gemmata</taxon>
    </lineage>
</organism>
<dbReference type="Proteomes" id="UP000245802">
    <property type="component" value="Chromosome"/>
</dbReference>
<evidence type="ECO:0000313" key="7">
    <source>
        <dbReference type="Proteomes" id="UP000245802"/>
    </source>
</evidence>
<keyword evidence="2" id="KW-0808">Transferase</keyword>
<dbReference type="Gene3D" id="3.40.50.150">
    <property type="entry name" value="Vaccinia Virus protein VP39"/>
    <property type="match status" value="1"/>
</dbReference>
<evidence type="ECO:0000256" key="4">
    <source>
        <dbReference type="PROSITE-ProRule" id="PRU00339"/>
    </source>
</evidence>
<dbReference type="PROSITE" id="PS50123">
    <property type="entry name" value="CHER"/>
    <property type="match status" value="1"/>
</dbReference>
<dbReference type="InterPro" id="IPR022642">
    <property type="entry name" value="CheR_C"/>
</dbReference>
<dbReference type="PANTHER" id="PTHR24422">
    <property type="entry name" value="CHEMOTAXIS PROTEIN METHYLTRANSFERASE"/>
    <property type="match status" value="1"/>
</dbReference>
<dbReference type="Gene3D" id="1.25.40.10">
    <property type="entry name" value="Tetratricopeptide repeat domain"/>
    <property type="match status" value="1"/>
</dbReference>
<dbReference type="GO" id="GO:0008757">
    <property type="term" value="F:S-adenosylmethionine-dependent methyltransferase activity"/>
    <property type="evidence" value="ECO:0007669"/>
    <property type="project" value="InterPro"/>
</dbReference>
<dbReference type="PROSITE" id="PS50005">
    <property type="entry name" value="TPR"/>
    <property type="match status" value="1"/>
</dbReference>
<accession>A0A2Z3GVB1</accession>
<name>A0A2Z3GVB1_9BACT</name>
<keyword evidence="4" id="KW-0802">TPR repeat</keyword>
<gene>
    <name evidence="6" type="ORF">C1280_05230</name>
</gene>
<dbReference type="RefSeq" id="WP_010045252.1">
    <property type="nucleotide sequence ID" value="NZ_CP025958.1"/>
</dbReference>
<dbReference type="CDD" id="cd02440">
    <property type="entry name" value="AdoMet_MTases"/>
    <property type="match status" value="1"/>
</dbReference>
<dbReference type="PANTHER" id="PTHR24422:SF19">
    <property type="entry name" value="CHEMOTAXIS PROTEIN METHYLTRANSFERASE"/>
    <property type="match status" value="1"/>
</dbReference>
<keyword evidence="1" id="KW-0489">Methyltransferase</keyword>
<dbReference type="SUPFAM" id="SSF53335">
    <property type="entry name" value="S-adenosyl-L-methionine-dependent methyltransferases"/>
    <property type="match status" value="1"/>
</dbReference>
<dbReference type="InterPro" id="IPR000780">
    <property type="entry name" value="CheR_MeTrfase"/>
</dbReference>
<dbReference type="AlphaFoldDB" id="A0A2Z3GVB1"/>
<feature type="repeat" description="TPR" evidence="4">
    <location>
        <begin position="328"/>
        <end position="361"/>
    </location>
</feature>
<dbReference type="KEGG" id="gog:C1280_05230"/>
<dbReference type="SMART" id="SM00138">
    <property type="entry name" value="MeTrc"/>
    <property type="match status" value="1"/>
</dbReference>
<evidence type="ECO:0000256" key="2">
    <source>
        <dbReference type="ARBA" id="ARBA00022679"/>
    </source>
</evidence>
<dbReference type="InterPro" id="IPR029063">
    <property type="entry name" value="SAM-dependent_MTases_sf"/>
</dbReference>
<dbReference type="SUPFAM" id="SSF48452">
    <property type="entry name" value="TPR-like"/>
    <property type="match status" value="1"/>
</dbReference>
<dbReference type="PRINTS" id="PR00996">
    <property type="entry name" value="CHERMTFRASE"/>
</dbReference>
<dbReference type="EMBL" id="CP025958">
    <property type="protein sequence ID" value="AWM36481.1"/>
    <property type="molecule type" value="Genomic_DNA"/>
</dbReference>
<sequence length="397" mass="42647">MSGAIERTVRDRLGIDPSTLGTSALDRAVQVRMTARGIDELALYTARLLTEQAERDALAAVLSVSETWFFRGGRALFDRLAGFAASRANRSGASVRVLSAPCSTGEEPYSLAIALLEQFGGADAYTVDAIDVSEPNLARASAGRYPAASFREPGPDVRPPYFRKVGDRWEVLPHIRAAVRFFSANLTDPIFLATERPYDLIVCRNVFIYFTPEAKQRAVANLDRLLALNGRLCLTPAEADRLPAGRFSPDGPPEFGIYRRAGSLSDIHATVPASLPVPQRPPSKAPAPPLAVPAPGTLAAARALADAGRLGDARAVCETLLRTAPGDADALALLGVVQLATGNTDAAYDAFGKALYLDPDHREAVTHMITLCERRGQTARADALRKRLAKHRPGEDQ</sequence>
<dbReference type="InterPro" id="IPR050903">
    <property type="entry name" value="Bact_Chemotaxis_MeTrfase"/>
</dbReference>
<evidence type="ECO:0000256" key="1">
    <source>
        <dbReference type="ARBA" id="ARBA00022603"/>
    </source>
</evidence>
<dbReference type="InterPro" id="IPR019734">
    <property type="entry name" value="TPR_rpt"/>
</dbReference>
<evidence type="ECO:0000259" key="5">
    <source>
        <dbReference type="PROSITE" id="PS50123"/>
    </source>
</evidence>
<dbReference type="SMART" id="SM00028">
    <property type="entry name" value="TPR"/>
    <property type="match status" value="1"/>
</dbReference>
<reference evidence="6 7" key="1">
    <citation type="submission" date="2018-01" db="EMBL/GenBank/DDBJ databases">
        <title>G. obscuriglobus.</title>
        <authorList>
            <person name="Franke J."/>
            <person name="Blomberg W."/>
            <person name="Selmecki A."/>
        </authorList>
    </citation>
    <scope>NUCLEOTIDE SEQUENCE [LARGE SCALE GENOMIC DNA]</scope>
    <source>
        <strain evidence="6 7">DSM 5831</strain>
    </source>
</reference>
<proteinExistence type="predicted"/>